<dbReference type="PANTHER" id="PTHR45947">
    <property type="entry name" value="SULFOQUINOVOSYL TRANSFERASE SQD2"/>
    <property type="match status" value="1"/>
</dbReference>
<dbReference type="SUPFAM" id="SSF53756">
    <property type="entry name" value="UDP-Glycosyltransferase/glycogen phosphorylase"/>
    <property type="match status" value="1"/>
</dbReference>
<reference evidence="5 6" key="1">
    <citation type="submission" date="2019-06" db="EMBL/GenBank/DDBJ databases">
        <title>Sequencing the genomes of 1000 actinobacteria strains.</title>
        <authorList>
            <person name="Klenk H.-P."/>
        </authorList>
    </citation>
    <scope>NUCLEOTIDE SEQUENCE [LARGE SCALE GENOMIC DNA]</scope>
    <source>
        <strain evidence="5 6">DSM 19828</strain>
    </source>
</reference>
<dbReference type="CDD" id="cd03801">
    <property type="entry name" value="GT4_PimA-like"/>
    <property type="match status" value="1"/>
</dbReference>
<evidence type="ECO:0000256" key="3">
    <source>
        <dbReference type="ARBA" id="ARBA00022679"/>
    </source>
</evidence>
<accession>A0A542EJ73</accession>
<dbReference type="AlphaFoldDB" id="A0A542EJ73"/>
<dbReference type="Gene3D" id="3.40.50.2000">
    <property type="entry name" value="Glycogen Phosphorylase B"/>
    <property type="match status" value="2"/>
</dbReference>
<organism evidence="5 6">
    <name type="scientific">Yimella lutea</name>
    <dbReference type="NCBI Taxonomy" id="587872"/>
    <lineage>
        <taxon>Bacteria</taxon>
        <taxon>Bacillati</taxon>
        <taxon>Actinomycetota</taxon>
        <taxon>Actinomycetes</taxon>
        <taxon>Micrococcales</taxon>
        <taxon>Dermacoccaceae</taxon>
        <taxon>Yimella</taxon>
    </lineage>
</organism>
<dbReference type="GO" id="GO:1901137">
    <property type="term" value="P:carbohydrate derivative biosynthetic process"/>
    <property type="evidence" value="ECO:0007669"/>
    <property type="project" value="UniProtKB-ARBA"/>
</dbReference>
<dbReference type="InterPro" id="IPR028098">
    <property type="entry name" value="Glyco_trans_4-like_N"/>
</dbReference>
<name>A0A542EJ73_9MICO</name>
<comment type="caution">
    <text evidence="5">The sequence shown here is derived from an EMBL/GenBank/DDBJ whole genome shotgun (WGS) entry which is preliminary data.</text>
</comment>
<protein>
    <recommendedName>
        <fullName evidence="1">D-inositol 3-phosphate glycosyltransferase</fullName>
    </recommendedName>
</protein>
<evidence type="ECO:0000259" key="4">
    <source>
        <dbReference type="Pfam" id="PF13579"/>
    </source>
</evidence>
<dbReference type="PANTHER" id="PTHR45947:SF3">
    <property type="entry name" value="SULFOQUINOVOSYL TRANSFERASE SQD2"/>
    <property type="match status" value="1"/>
</dbReference>
<evidence type="ECO:0000313" key="5">
    <source>
        <dbReference type="EMBL" id="TQJ15383.1"/>
    </source>
</evidence>
<dbReference type="RefSeq" id="WP_141928967.1">
    <property type="nucleotide sequence ID" value="NZ_BAABCI010000013.1"/>
</dbReference>
<dbReference type="InterPro" id="IPR050194">
    <property type="entry name" value="Glycosyltransferase_grp1"/>
</dbReference>
<proteinExistence type="predicted"/>
<keyword evidence="6" id="KW-1185">Reference proteome</keyword>
<sequence length="365" mass="37700">MTGPRVLLVMAEASGGIAGHVASLARELSAAGSPVTIATTSGSAGRLDGSLPDSVVLRPVLRSGRSLPAGLPALRRLCAGADIVHAHGHQAGLQAALALQGLRRRPPLVITWHNALLGSGPRATVGAAVERLQIAGAQLVTGASSDLVERARSLGADARLSEVAAPELTPWQGDPAMVKADLAQMYGLPGDRAWVLTVSRIAPQKDLPVLLDAAARMKDDNVSFVIVGDGDTQLTEYLSQRISAERLPVHLIGASREVPRFIAASSVLALPSRWEARSLVVQEALAGGLPCVVTDTGGLPDLVGSAGVLVPVGDAAALAEALERVLADDALADSLRASGIRRAAELPDAADVARAWMLRYRQLAG</sequence>
<evidence type="ECO:0000256" key="2">
    <source>
        <dbReference type="ARBA" id="ARBA00022676"/>
    </source>
</evidence>
<gene>
    <name evidence="5" type="ORF">FB459_2929</name>
</gene>
<dbReference type="OrthoDB" id="3268555at2"/>
<keyword evidence="2" id="KW-0328">Glycosyltransferase</keyword>
<dbReference type="Proteomes" id="UP000320806">
    <property type="component" value="Unassembled WGS sequence"/>
</dbReference>
<dbReference type="Pfam" id="PF13692">
    <property type="entry name" value="Glyco_trans_1_4"/>
    <property type="match status" value="1"/>
</dbReference>
<evidence type="ECO:0000313" key="6">
    <source>
        <dbReference type="Proteomes" id="UP000320806"/>
    </source>
</evidence>
<evidence type="ECO:0000256" key="1">
    <source>
        <dbReference type="ARBA" id="ARBA00021292"/>
    </source>
</evidence>
<dbReference type="EMBL" id="VFMO01000001">
    <property type="protein sequence ID" value="TQJ15383.1"/>
    <property type="molecule type" value="Genomic_DNA"/>
</dbReference>
<feature type="domain" description="Glycosyltransferase subfamily 4-like N-terminal" evidence="4">
    <location>
        <begin position="15"/>
        <end position="159"/>
    </location>
</feature>
<dbReference type="GO" id="GO:0016758">
    <property type="term" value="F:hexosyltransferase activity"/>
    <property type="evidence" value="ECO:0007669"/>
    <property type="project" value="TreeGrafter"/>
</dbReference>
<keyword evidence="3 5" id="KW-0808">Transferase</keyword>
<dbReference type="Pfam" id="PF13579">
    <property type="entry name" value="Glyco_trans_4_4"/>
    <property type="match status" value="1"/>
</dbReference>